<dbReference type="SUPFAM" id="SSF56784">
    <property type="entry name" value="HAD-like"/>
    <property type="match status" value="1"/>
</dbReference>
<keyword evidence="6 11" id="KW-0547">Nucleotide-binding</keyword>
<evidence type="ECO:0000256" key="4">
    <source>
        <dbReference type="ARBA" id="ARBA00022692"/>
    </source>
</evidence>
<keyword evidence="7 11" id="KW-0067">ATP-binding</keyword>
<feature type="transmembrane region" description="Helical" evidence="11">
    <location>
        <begin position="225"/>
        <end position="249"/>
    </location>
</feature>
<keyword evidence="9 11" id="KW-1133">Transmembrane helix</keyword>
<dbReference type="Gene3D" id="2.70.150.10">
    <property type="entry name" value="Calcium-transporting ATPase, cytoplasmic transduction domain A"/>
    <property type="match status" value="1"/>
</dbReference>
<dbReference type="InterPro" id="IPR023299">
    <property type="entry name" value="ATPase_P-typ_cyto_dom_N"/>
</dbReference>
<dbReference type="SMART" id="SM00831">
    <property type="entry name" value="Cation_ATPase_N"/>
    <property type="match status" value="1"/>
</dbReference>
<evidence type="ECO:0000256" key="10">
    <source>
        <dbReference type="ARBA" id="ARBA00023136"/>
    </source>
</evidence>
<evidence type="ECO:0000256" key="8">
    <source>
        <dbReference type="ARBA" id="ARBA00022842"/>
    </source>
</evidence>
<keyword evidence="11" id="KW-1278">Translocase</keyword>
<comment type="catalytic activity">
    <reaction evidence="11">
        <text>ATP + H2O + H(+)(in) = ADP + phosphate + 2 H(+)(out)</text>
        <dbReference type="Rhea" id="RHEA:20852"/>
        <dbReference type="ChEBI" id="CHEBI:15377"/>
        <dbReference type="ChEBI" id="CHEBI:15378"/>
        <dbReference type="ChEBI" id="CHEBI:30616"/>
        <dbReference type="ChEBI" id="CHEBI:43474"/>
        <dbReference type="ChEBI" id="CHEBI:456216"/>
        <dbReference type="EC" id="7.1.2.1"/>
    </reaction>
</comment>
<dbReference type="NCBIfam" id="TIGR01494">
    <property type="entry name" value="ATPase_P-type"/>
    <property type="match status" value="1"/>
</dbReference>
<dbReference type="SUPFAM" id="SSF81653">
    <property type="entry name" value="Calcium ATPase, transduction domain A"/>
    <property type="match status" value="1"/>
</dbReference>
<feature type="transmembrane region" description="Helical" evidence="11">
    <location>
        <begin position="742"/>
        <end position="761"/>
    </location>
</feature>
<organism evidence="13">
    <name type="scientific">Fabrea salina</name>
    <dbReference type="NCBI Taxonomy" id="342563"/>
    <lineage>
        <taxon>Eukaryota</taxon>
        <taxon>Sar</taxon>
        <taxon>Alveolata</taxon>
        <taxon>Ciliophora</taxon>
        <taxon>Postciliodesmatophora</taxon>
        <taxon>Heterotrichea</taxon>
        <taxon>Heterotrichida</taxon>
        <taxon>Fabreidae</taxon>
        <taxon>Fabrea</taxon>
    </lineage>
</organism>
<evidence type="ECO:0000256" key="9">
    <source>
        <dbReference type="ARBA" id="ARBA00022989"/>
    </source>
</evidence>
<evidence type="ECO:0000256" key="3">
    <source>
        <dbReference type="ARBA" id="ARBA00022553"/>
    </source>
</evidence>
<dbReference type="Gene3D" id="3.40.50.1000">
    <property type="entry name" value="HAD superfamily/HAD-like"/>
    <property type="match status" value="1"/>
</dbReference>
<dbReference type="GO" id="GO:0016887">
    <property type="term" value="F:ATP hydrolysis activity"/>
    <property type="evidence" value="ECO:0007669"/>
    <property type="project" value="InterPro"/>
</dbReference>
<dbReference type="GO" id="GO:0005524">
    <property type="term" value="F:ATP binding"/>
    <property type="evidence" value="ECO:0007669"/>
    <property type="project" value="UniProtKB-UniRule"/>
</dbReference>
<dbReference type="FunFam" id="3.40.50.1000:FF:000211">
    <property type="entry name" value="Plasma membrane ATPase"/>
    <property type="match status" value="1"/>
</dbReference>
<gene>
    <name evidence="13" type="ORF">FSAL1345_LOCUS508</name>
</gene>
<dbReference type="GO" id="GO:0008553">
    <property type="term" value="F:P-type proton-exporting transporter activity"/>
    <property type="evidence" value="ECO:0007669"/>
    <property type="project" value="UniProtKB-UniRule"/>
</dbReference>
<keyword evidence="10 11" id="KW-0472">Membrane</keyword>
<dbReference type="InterPro" id="IPR059000">
    <property type="entry name" value="ATPase_P-type_domA"/>
</dbReference>
<dbReference type="Pfam" id="PF00122">
    <property type="entry name" value="E1-E2_ATPase"/>
    <property type="match status" value="1"/>
</dbReference>
<keyword evidence="11" id="KW-0406">Ion transport</keyword>
<dbReference type="InterPro" id="IPR008250">
    <property type="entry name" value="ATPase_P-typ_transduc_dom_A_sf"/>
</dbReference>
<accession>A0A7S3IA91</accession>
<dbReference type="PRINTS" id="PR00120">
    <property type="entry name" value="HATPASE"/>
</dbReference>
<evidence type="ECO:0000259" key="12">
    <source>
        <dbReference type="SMART" id="SM00831"/>
    </source>
</evidence>
<comment type="similarity">
    <text evidence="2 11">Belongs to the cation transport ATPase (P-type) (TC 3.A.3) family. Type IIIA subfamily.</text>
</comment>
<dbReference type="Gene3D" id="1.20.1110.10">
    <property type="entry name" value="Calcium-transporting ATPase, transmembrane domain"/>
    <property type="match status" value="1"/>
</dbReference>
<keyword evidence="4 11" id="KW-0812">Transmembrane</keyword>
<dbReference type="NCBIfam" id="TIGR01647">
    <property type="entry name" value="ATPase-IIIA_H"/>
    <property type="match status" value="1"/>
</dbReference>
<dbReference type="Pfam" id="PF00690">
    <property type="entry name" value="Cation_ATPase_N"/>
    <property type="match status" value="1"/>
</dbReference>
<keyword evidence="5" id="KW-0479">Metal-binding</keyword>
<evidence type="ECO:0000313" key="13">
    <source>
        <dbReference type="EMBL" id="CAE0317239.1"/>
    </source>
</evidence>
<feature type="domain" description="Cation-transporting P-type ATPase N-terminal" evidence="12">
    <location>
        <begin position="10"/>
        <end position="81"/>
    </location>
</feature>
<dbReference type="PANTHER" id="PTHR42861">
    <property type="entry name" value="CALCIUM-TRANSPORTING ATPASE"/>
    <property type="match status" value="1"/>
</dbReference>
<name>A0A7S3IA91_9CILI</name>
<feature type="transmembrane region" description="Helical" evidence="11">
    <location>
        <begin position="654"/>
        <end position="677"/>
    </location>
</feature>
<evidence type="ECO:0000256" key="6">
    <source>
        <dbReference type="ARBA" id="ARBA00022741"/>
    </source>
</evidence>
<dbReference type="InterPro" id="IPR004014">
    <property type="entry name" value="ATPase_P-typ_cation-transptr_N"/>
</dbReference>
<dbReference type="InterPro" id="IPR006534">
    <property type="entry name" value="P-type_ATPase_IIIA"/>
</dbReference>
<dbReference type="PRINTS" id="PR00119">
    <property type="entry name" value="CATATPASE"/>
</dbReference>
<dbReference type="InterPro" id="IPR023298">
    <property type="entry name" value="ATPase_P-typ_TM_dom_sf"/>
</dbReference>
<dbReference type="EC" id="7.1.2.1" evidence="11"/>
<feature type="transmembrane region" description="Helical" evidence="11">
    <location>
        <begin position="612"/>
        <end position="634"/>
    </location>
</feature>
<evidence type="ECO:0000256" key="2">
    <source>
        <dbReference type="ARBA" id="ARBA00008804"/>
    </source>
</evidence>
<dbReference type="EMBL" id="HBIF01000593">
    <property type="protein sequence ID" value="CAE0317239.1"/>
    <property type="molecule type" value="Transcribed_RNA"/>
</dbReference>
<dbReference type="InterPro" id="IPR023214">
    <property type="entry name" value="HAD_sf"/>
</dbReference>
<dbReference type="SUPFAM" id="SSF81665">
    <property type="entry name" value="Calcium ATPase, transmembrane domain M"/>
    <property type="match status" value="1"/>
</dbReference>
<feature type="transmembrane region" description="Helical" evidence="11">
    <location>
        <begin position="82"/>
        <end position="101"/>
    </location>
</feature>
<dbReference type="InterPro" id="IPR001757">
    <property type="entry name" value="P_typ_ATPase"/>
</dbReference>
<dbReference type="GO" id="GO:0005886">
    <property type="term" value="C:plasma membrane"/>
    <property type="evidence" value="ECO:0007669"/>
    <property type="project" value="UniProtKB-SubCell"/>
</dbReference>
<evidence type="ECO:0000256" key="7">
    <source>
        <dbReference type="ARBA" id="ARBA00022840"/>
    </source>
</evidence>
<keyword evidence="8 11" id="KW-0460">Magnesium</keyword>
<keyword evidence="3" id="KW-0597">Phosphoprotein</keyword>
<feature type="transmembrane region" description="Helical" evidence="11">
    <location>
        <begin position="689"/>
        <end position="715"/>
    </location>
</feature>
<evidence type="ECO:0000256" key="1">
    <source>
        <dbReference type="ARBA" id="ARBA00004141"/>
    </source>
</evidence>
<dbReference type="Gene3D" id="3.40.1110.10">
    <property type="entry name" value="Calcium-transporting ATPase, cytoplasmic domain N"/>
    <property type="match status" value="1"/>
</dbReference>
<keyword evidence="11" id="KW-0813">Transport</keyword>
<dbReference type="AlphaFoldDB" id="A0A7S3IA91"/>
<evidence type="ECO:0000256" key="11">
    <source>
        <dbReference type="RuleBase" id="RU362083"/>
    </source>
</evidence>
<feature type="transmembrane region" description="Helical" evidence="11">
    <location>
        <begin position="773"/>
        <end position="791"/>
    </location>
</feature>
<protein>
    <recommendedName>
        <fullName evidence="11">Plasma membrane ATPase</fullName>
        <ecNumber evidence="11">7.1.2.1</ecNumber>
    </recommendedName>
</protein>
<keyword evidence="11" id="KW-0375">Hydrogen ion transport</keyword>
<evidence type="ECO:0000256" key="5">
    <source>
        <dbReference type="ARBA" id="ARBA00022723"/>
    </source>
</evidence>
<reference evidence="13" key="1">
    <citation type="submission" date="2021-01" db="EMBL/GenBank/DDBJ databases">
        <authorList>
            <person name="Corre E."/>
            <person name="Pelletier E."/>
            <person name="Niang G."/>
            <person name="Scheremetjew M."/>
            <person name="Finn R."/>
            <person name="Kale V."/>
            <person name="Holt S."/>
            <person name="Cochrane G."/>
            <person name="Meng A."/>
            <person name="Brown T."/>
            <person name="Cohen L."/>
        </authorList>
    </citation>
    <scope>NUCLEOTIDE SEQUENCE</scope>
</reference>
<dbReference type="GO" id="GO:0046872">
    <property type="term" value="F:metal ion binding"/>
    <property type="evidence" value="ECO:0007669"/>
    <property type="project" value="UniProtKB-KW"/>
</dbReference>
<dbReference type="GO" id="GO:0120029">
    <property type="term" value="P:proton export across plasma membrane"/>
    <property type="evidence" value="ECO:0007669"/>
    <property type="project" value="UniProtKB-UniRule"/>
</dbReference>
<feature type="transmembrane region" description="Helical" evidence="11">
    <location>
        <begin position="811"/>
        <end position="829"/>
    </location>
</feature>
<proteinExistence type="inferred from homology"/>
<comment type="subcellular location">
    <subcellularLocation>
        <location evidence="11">Cell membrane</location>
        <topology evidence="11">Multi-pass membrane protein</topology>
    </subcellularLocation>
    <subcellularLocation>
        <location evidence="1">Membrane</location>
        <topology evidence="1">Multi-pass membrane protein</topology>
    </subcellularLocation>
</comment>
<sequence>MGDYTRVTDSGPKLSARELSELNTPEEGLSLYDANSRLSRDGPNLLPEKATSPFARFLSHFWGPIPWVIWTAMVIELANLDWLDLIILASVLVLNSFISWYQEDSVFKLTKPLKEKLAPETWVKREGNWLRAEAKQLVIGDRIPLKPGNVVPADCILGPGSVEIDQSLLNKELVTKYEGEVVFQGSIVRKGELEAIVSATGTRTFFRKTLENLNEVTYTGNFQKVLLKITAFVVAASSVLVLVIFIVVLSKGNNFLESLSICVAVFIACAPIDMKIVCTATLAVGTKLLAAKQAVVKNLDSIEQLARMEVLCLNKTGTLSKDLPTVQGCWPLLNYTQEDLLFTAKLASKTTGNSLDKCIIESTQSNFDYFEQEEFIDFSPDSKRTEATVRNTTSGETFKCTKGAPQVVLALCGDLEEEVSNLVDSLAAKGLRTLGVAKTDSDGVWNMCGIISISDPLKSDSKKAIQEAISMGIEVKMLTGDQSAIAKEISRVLELKNKVYNSDFLSTEIAAVNCQLLQPVTQEASGFSEVFPEHKFAIVKLLQSKGTIVGFTGRSAEDCPTLEKANVGIAVHGAVDSAQLAADLILESPGALVIVKVVKKCRKIFQRIVSYCTYRVTCSLQLLGFFFIAMVGVNPNSTFTCQGHSDCGEVPNTFAFPVIALAVIIFLSNLTVVSSVYDKSTGSQKPQRWNLTLVLCNSCLLGTVDVLSSVILLLVCLSNMNNQSPNNIFEGLGFGSFSYGEVLTIIYLKLSLSSFLTPFVTRTQSYFFSKKPGRLLVLAFVAAGVISTLFAKYWFLSVSSGEHRMPDMKQVSWGLIVLVWVYSLFFFVLQDVLKVAALSVFEKYYSLQAEPRLDLSESFVEFSRDSFLTERSVLAASSSKKWSFVTEMQRLNVN</sequence>
<dbReference type="InterPro" id="IPR036412">
    <property type="entry name" value="HAD-like_sf"/>
</dbReference>